<accession>A0A563VLE7</accession>
<dbReference type="Pfam" id="PF04966">
    <property type="entry name" value="OprB"/>
    <property type="match status" value="1"/>
</dbReference>
<dbReference type="NCBIfam" id="NF033921">
    <property type="entry name" value="por_somb"/>
    <property type="match status" value="1"/>
</dbReference>
<dbReference type="EMBL" id="CAACVJ010000047">
    <property type="protein sequence ID" value="VEP12274.1"/>
    <property type="molecule type" value="Genomic_DNA"/>
</dbReference>
<keyword evidence="5" id="KW-0812">Transmembrane</keyword>
<keyword evidence="5" id="KW-1133">Transmembrane helix</keyword>
<dbReference type="Gene3D" id="2.40.160.180">
    <property type="entry name" value="Carbohydrate-selective porin OprB"/>
    <property type="match status" value="1"/>
</dbReference>
<dbReference type="AlphaFoldDB" id="A0A563VLE7"/>
<gene>
    <name evidence="7" type="ORF">H1P_1400002</name>
</gene>
<evidence type="ECO:0000256" key="4">
    <source>
        <dbReference type="SAM" id="MobiDB-lite"/>
    </source>
</evidence>
<proteinExistence type="inferred from homology"/>
<dbReference type="OrthoDB" id="568669at2"/>
<dbReference type="PROSITE" id="PS51272">
    <property type="entry name" value="SLH"/>
    <property type="match status" value="1"/>
</dbReference>
<feature type="domain" description="SLH" evidence="6">
    <location>
        <begin position="147"/>
        <end position="211"/>
    </location>
</feature>
<evidence type="ECO:0000256" key="1">
    <source>
        <dbReference type="ARBA" id="ARBA00008769"/>
    </source>
</evidence>
<dbReference type="InterPro" id="IPR047684">
    <property type="entry name" value="Por_som-like"/>
</dbReference>
<keyword evidence="5" id="KW-0472">Membrane</keyword>
<dbReference type="RefSeq" id="WP_144870167.1">
    <property type="nucleotide sequence ID" value="NZ_LR213892.1"/>
</dbReference>
<dbReference type="GO" id="GO:0015288">
    <property type="term" value="F:porin activity"/>
    <property type="evidence" value="ECO:0007669"/>
    <property type="project" value="InterPro"/>
</dbReference>
<comment type="similarity">
    <text evidence="1 2">Belongs to the OprB family.</text>
</comment>
<dbReference type="GO" id="GO:0008643">
    <property type="term" value="P:carbohydrate transport"/>
    <property type="evidence" value="ECO:0007669"/>
    <property type="project" value="InterPro"/>
</dbReference>
<dbReference type="InterPro" id="IPR051465">
    <property type="entry name" value="Cell_Envelope_Struct_Comp"/>
</dbReference>
<protein>
    <submittedName>
        <fullName evidence="7">Putative S-layer protein</fullName>
    </submittedName>
</protein>
<dbReference type="InterPro" id="IPR001119">
    <property type="entry name" value="SLH_dom"/>
</dbReference>
<feature type="compositionally biased region" description="Basic and acidic residues" evidence="4">
    <location>
        <begin position="77"/>
        <end position="94"/>
    </location>
</feature>
<feature type="compositionally biased region" description="Polar residues" evidence="4">
    <location>
        <begin position="100"/>
        <end position="117"/>
    </location>
</feature>
<evidence type="ECO:0000256" key="2">
    <source>
        <dbReference type="RuleBase" id="RU363072"/>
    </source>
</evidence>
<organism evidence="7 8">
    <name type="scientific">Hyella patelloides LEGE 07179</name>
    <dbReference type="NCBI Taxonomy" id="945734"/>
    <lineage>
        <taxon>Bacteria</taxon>
        <taxon>Bacillati</taxon>
        <taxon>Cyanobacteriota</taxon>
        <taxon>Cyanophyceae</taxon>
        <taxon>Pleurocapsales</taxon>
        <taxon>Hyellaceae</taxon>
        <taxon>Hyella</taxon>
    </lineage>
</organism>
<name>A0A563VLE7_9CYAN</name>
<dbReference type="InterPro" id="IPR007049">
    <property type="entry name" value="Carb-sel_porin_OprB"/>
</dbReference>
<evidence type="ECO:0000256" key="3">
    <source>
        <dbReference type="SAM" id="Coils"/>
    </source>
</evidence>
<evidence type="ECO:0000256" key="5">
    <source>
        <dbReference type="SAM" id="Phobius"/>
    </source>
</evidence>
<evidence type="ECO:0000313" key="7">
    <source>
        <dbReference type="EMBL" id="VEP12274.1"/>
    </source>
</evidence>
<keyword evidence="8" id="KW-1185">Reference proteome</keyword>
<feature type="coiled-coil region" evidence="3">
    <location>
        <begin position="226"/>
        <end position="253"/>
    </location>
</feature>
<evidence type="ECO:0000259" key="6">
    <source>
        <dbReference type="PROSITE" id="PS51272"/>
    </source>
</evidence>
<evidence type="ECO:0000313" key="8">
    <source>
        <dbReference type="Proteomes" id="UP000320055"/>
    </source>
</evidence>
<feature type="region of interest" description="Disordered" evidence="4">
    <location>
        <begin position="77"/>
        <end position="117"/>
    </location>
</feature>
<dbReference type="PANTHER" id="PTHR43308:SF1">
    <property type="entry name" value="OUTER MEMBRANE PROTEIN ALPHA"/>
    <property type="match status" value="1"/>
</dbReference>
<dbReference type="PANTHER" id="PTHR43308">
    <property type="entry name" value="OUTER MEMBRANE PROTEIN ALPHA-RELATED"/>
    <property type="match status" value="1"/>
</dbReference>
<keyword evidence="3" id="KW-0175">Coiled coil</keyword>
<reference evidence="7 8" key="1">
    <citation type="submission" date="2019-01" db="EMBL/GenBank/DDBJ databases">
        <authorList>
            <person name="Brito A."/>
        </authorList>
    </citation>
    <scope>NUCLEOTIDE SEQUENCE [LARGE SCALE GENOMIC DNA]</scope>
    <source>
        <strain evidence="7">1</strain>
    </source>
</reference>
<dbReference type="GO" id="GO:0016020">
    <property type="term" value="C:membrane"/>
    <property type="evidence" value="ECO:0007669"/>
    <property type="project" value="InterPro"/>
</dbReference>
<sequence length="684" mass="75039">MYFNKIVRFSGYHYGKKIRLFSNLLLIILGNCFWLLSGKLAGASEIIDISDREVLLRELSTELKQISEVEKSQRLLRRTSDETPRRRKTLKDSLRVAQGNARQDTTEPTLTVGKNNTAEDSNYLYSDLEISTDSESETSNSLKQVTNVDRLRDVSPGDWAYEALRSLVDRYGCIAGFPNQTYSGSQPLSRYEFAAGLNSCLNQIERLIASSEAVQREDLDTIKRLNAEFATELATVTERVDSLENRTAFLEDNQFSTTTKLIGSVWLNLTGAAADGDVLVETNDLSVPLFLRPPGRDPVTGEPTVLEVTDNPEITLSDLVWLTFETSFTGEDVLTTRLVVGNGDSPANVFASAGTYNTFGIPFTDQTAGLQGEGNSEIVIQDLSYNFPVGDNFRIVIGPQINWYAYFDNNAYTYFLTGASSFNSIGSSLSNAIDRGSGAVVMWDISEKLKLNIAYLGESTEFLPSPPFNTASNPDEGVFGGTNTSTAELTFSPTDTVNTRLMYNYSHLNADVNVVGGVIGGVTGEPLQNGLADAGAGRGLDVNPNDGGLKDSFSHTIGFNFDWEIAPKFGIFARYTYASITLKPIDRTVNVQSIQAGLAFPDVGKEGALGTFSFLIPFDVTNGEEFLVSGAGDGGTQYEFELTYFYPVNDNIALVPAFYLVSNPNNFDENPNIYVGNLRMQFNF</sequence>
<dbReference type="InterPro" id="IPR038673">
    <property type="entry name" value="OprB_sf"/>
</dbReference>
<feature type="transmembrane region" description="Helical" evidence="5">
    <location>
        <begin position="20"/>
        <end position="37"/>
    </location>
</feature>
<dbReference type="Proteomes" id="UP000320055">
    <property type="component" value="Unassembled WGS sequence"/>
</dbReference>